<dbReference type="PANTHER" id="PTHR33594">
    <property type="entry name" value="SUPERFAMILY HYDROLASE, PUTATIVE (AFU_ORTHOLOGUE AFUA_1G03035)-RELATED"/>
    <property type="match status" value="1"/>
</dbReference>
<name>A0A9X2A236_9FLAO</name>
<evidence type="ECO:0000313" key="2">
    <source>
        <dbReference type="EMBL" id="MCL6220691.1"/>
    </source>
</evidence>
<dbReference type="InterPro" id="IPR003607">
    <property type="entry name" value="HD/PDEase_dom"/>
</dbReference>
<dbReference type="PROSITE" id="PS51831">
    <property type="entry name" value="HD"/>
    <property type="match status" value="1"/>
</dbReference>
<evidence type="ECO:0000313" key="3">
    <source>
        <dbReference type="Proteomes" id="UP001139521"/>
    </source>
</evidence>
<dbReference type="PANTHER" id="PTHR33594:SF1">
    <property type="entry name" value="HD_PDEASE DOMAIN-CONTAINING PROTEIN"/>
    <property type="match status" value="1"/>
</dbReference>
<reference evidence="2" key="1">
    <citation type="submission" date="2022-01" db="EMBL/GenBank/DDBJ databases">
        <title>Genome sequencing of Zunongwangia sp. M21534 genome.</title>
        <authorList>
            <person name="Chen Y."/>
            <person name="Dong C."/>
            <person name="Shao Z."/>
        </authorList>
    </citation>
    <scope>NUCLEOTIDE SEQUENCE</scope>
    <source>
        <strain evidence="2">MCCC M21534</strain>
    </source>
</reference>
<dbReference type="RefSeq" id="WP_249603379.1">
    <property type="nucleotide sequence ID" value="NZ_JAKHSK010000050.1"/>
</dbReference>
<dbReference type="Proteomes" id="UP001139521">
    <property type="component" value="Unassembled WGS sequence"/>
</dbReference>
<protein>
    <submittedName>
        <fullName evidence="2">HD domain-containing protein</fullName>
    </submittedName>
</protein>
<dbReference type="CDD" id="cd00077">
    <property type="entry name" value="HDc"/>
    <property type="match status" value="1"/>
</dbReference>
<dbReference type="SMART" id="SM00471">
    <property type="entry name" value="HDc"/>
    <property type="match status" value="1"/>
</dbReference>
<dbReference type="AlphaFoldDB" id="A0A9X2A236"/>
<dbReference type="InterPro" id="IPR006674">
    <property type="entry name" value="HD_domain"/>
</dbReference>
<evidence type="ECO:0000259" key="1">
    <source>
        <dbReference type="PROSITE" id="PS51831"/>
    </source>
</evidence>
<dbReference type="SUPFAM" id="SSF109604">
    <property type="entry name" value="HD-domain/PDEase-like"/>
    <property type="match status" value="1"/>
</dbReference>
<sequence length="218" mass="24861">MTEKELIIENTIHFVKETLVNAEGGHDWFHIQRVMNNAKLIAKSEEADDFIVQLGALLHDIADSKFHNGDETVGPKVATEFLESQHVDPEVIAHVVKIIQNISFKGGNVEQQFHSAELDIVQDADRLDAIGAIGIARTFNYGGFKGRALYDPEIEPKLNMTKEEYKTSKAPTINHFYEKLLLLKDRMNTKTGTEIAQKRHEYMESFLEQFYAEWNGIQ</sequence>
<dbReference type="Gene3D" id="1.20.58.1910">
    <property type="match status" value="1"/>
</dbReference>
<organism evidence="2 3">
    <name type="scientific">Zunongwangia pacifica</name>
    <dbReference type="NCBI Taxonomy" id="2911062"/>
    <lineage>
        <taxon>Bacteria</taxon>
        <taxon>Pseudomonadati</taxon>
        <taxon>Bacteroidota</taxon>
        <taxon>Flavobacteriia</taxon>
        <taxon>Flavobacteriales</taxon>
        <taxon>Flavobacteriaceae</taxon>
        <taxon>Zunongwangia</taxon>
    </lineage>
</organism>
<keyword evidence="3" id="KW-1185">Reference proteome</keyword>
<dbReference type="EMBL" id="JAKHSK010000050">
    <property type="protein sequence ID" value="MCL6220691.1"/>
    <property type="molecule type" value="Genomic_DNA"/>
</dbReference>
<dbReference type="Gene3D" id="1.10.472.50">
    <property type="entry name" value="HD-domain/PDEase-like"/>
    <property type="match status" value="1"/>
</dbReference>
<proteinExistence type="predicted"/>
<accession>A0A9X2A236</accession>
<comment type="caution">
    <text evidence="2">The sequence shown here is derived from an EMBL/GenBank/DDBJ whole genome shotgun (WGS) entry which is preliminary data.</text>
</comment>
<gene>
    <name evidence="2" type="ORF">L1967_20550</name>
</gene>
<feature type="domain" description="HD" evidence="1">
    <location>
        <begin position="27"/>
        <end position="130"/>
    </location>
</feature>
<dbReference type="Pfam" id="PF01966">
    <property type="entry name" value="HD"/>
    <property type="match status" value="1"/>
</dbReference>